<feature type="transmembrane region" description="Helical" evidence="1">
    <location>
        <begin position="96"/>
        <end position="117"/>
    </location>
</feature>
<evidence type="ECO:0000313" key="4">
    <source>
        <dbReference type="Proteomes" id="UP000553459"/>
    </source>
</evidence>
<feature type="transmembrane region" description="Helical" evidence="1">
    <location>
        <begin position="173"/>
        <end position="189"/>
    </location>
</feature>
<protein>
    <submittedName>
        <fullName evidence="3">CPBP family intramembrane metalloprotease</fullName>
    </submittedName>
</protein>
<dbReference type="EMBL" id="JAAABJ010000507">
    <property type="protein sequence ID" value="NAW51079.1"/>
    <property type="molecule type" value="Genomic_DNA"/>
</dbReference>
<organism evidence="3 4">
    <name type="scientific">Elizabethkingia argenteiflava</name>
    <dbReference type="NCBI Taxonomy" id="2681556"/>
    <lineage>
        <taxon>Bacteria</taxon>
        <taxon>Pseudomonadati</taxon>
        <taxon>Bacteroidota</taxon>
        <taxon>Flavobacteriia</taxon>
        <taxon>Flavobacteriales</taxon>
        <taxon>Weeksellaceae</taxon>
        <taxon>Elizabethkingia</taxon>
    </lineage>
</organism>
<dbReference type="PANTHER" id="PTHR36435">
    <property type="entry name" value="SLR1288 PROTEIN"/>
    <property type="match status" value="1"/>
</dbReference>
<keyword evidence="3" id="KW-0482">Metalloprotease</keyword>
<dbReference type="Proteomes" id="UP000553459">
    <property type="component" value="Unassembled WGS sequence"/>
</dbReference>
<dbReference type="GO" id="GO:0080120">
    <property type="term" value="P:CAAX-box protein maturation"/>
    <property type="evidence" value="ECO:0007669"/>
    <property type="project" value="UniProtKB-ARBA"/>
</dbReference>
<dbReference type="InterPro" id="IPR003675">
    <property type="entry name" value="Rce1/LyrA-like_dom"/>
</dbReference>
<feature type="transmembrane region" description="Helical" evidence="1">
    <location>
        <begin position="195"/>
        <end position="212"/>
    </location>
</feature>
<dbReference type="RefSeq" id="WP_166519366.1">
    <property type="nucleotide sequence ID" value="NZ_JAAABJ010000507.1"/>
</dbReference>
<evidence type="ECO:0000313" key="3">
    <source>
        <dbReference type="EMBL" id="NAW51079.1"/>
    </source>
</evidence>
<feature type="transmembrane region" description="Helical" evidence="1">
    <location>
        <begin position="217"/>
        <end position="237"/>
    </location>
</feature>
<dbReference type="GO" id="GO:0006508">
    <property type="term" value="P:proteolysis"/>
    <property type="evidence" value="ECO:0007669"/>
    <property type="project" value="UniProtKB-KW"/>
</dbReference>
<sequence length="279" mass="32203">MEEYLHPGREYLLSWRGAVLLISVFLFMQLGMLQVWEFVQGFISSVEIIKMTVFFMMVSYVLTFLGCIFAFDQFIVKPTTGSRLNFNMKSVPTSTYFIVFPLMLGGIFIVEYLTGLIPTTGKFFGPWYEQFQMLFKQMSWEPMALFLMTSFFAPVLEEIIFRGIIQKGMINKGVSPAKSIFISAVIFGLVHANPWQFLGALLIGLIFGYVYFKTKTLLLPILLHAFNNFLSSMLMLYTSEESLATFFKISEIYLLLIGVVIISFFGYLFIYKNKIHYKD</sequence>
<comment type="caution">
    <text evidence="3">The sequence shown here is derived from an EMBL/GenBank/DDBJ whole genome shotgun (WGS) entry which is preliminary data.</text>
</comment>
<feature type="transmembrane region" description="Helical" evidence="1">
    <location>
        <begin position="143"/>
        <end position="161"/>
    </location>
</feature>
<dbReference type="GO" id="GO:0008237">
    <property type="term" value="F:metallopeptidase activity"/>
    <property type="evidence" value="ECO:0007669"/>
    <property type="project" value="UniProtKB-KW"/>
</dbReference>
<reference evidence="3 4" key="1">
    <citation type="submission" date="2019-11" db="EMBL/GenBank/DDBJ databases">
        <title>Characterization of Elizabethkingia argenteiflava sp. nov., isolated from inner surface of Soybean Pods.</title>
        <authorList>
            <person name="Mo S."/>
        </authorList>
    </citation>
    <scope>NUCLEOTIDE SEQUENCE [LARGE SCALE GENOMIC DNA]</scope>
    <source>
        <strain evidence="3 4">YB22</strain>
    </source>
</reference>
<accession>A0A845PS37</accession>
<keyword evidence="4" id="KW-1185">Reference proteome</keyword>
<dbReference type="Pfam" id="PF02517">
    <property type="entry name" value="Rce1-like"/>
    <property type="match status" value="1"/>
</dbReference>
<dbReference type="PANTHER" id="PTHR36435:SF1">
    <property type="entry name" value="CAAX AMINO TERMINAL PROTEASE FAMILY PROTEIN"/>
    <property type="match status" value="1"/>
</dbReference>
<keyword evidence="1" id="KW-1133">Transmembrane helix</keyword>
<dbReference type="InterPro" id="IPR052710">
    <property type="entry name" value="CAAX_protease"/>
</dbReference>
<feature type="transmembrane region" description="Helical" evidence="1">
    <location>
        <begin position="12"/>
        <end position="33"/>
    </location>
</feature>
<feature type="domain" description="CAAX prenyl protease 2/Lysostaphin resistance protein A-like" evidence="2">
    <location>
        <begin position="140"/>
        <end position="230"/>
    </location>
</feature>
<dbReference type="AlphaFoldDB" id="A0A845PS37"/>
<keyword evidence="1" id="KW-0812">Transmembrane</keyword>
<keyword evidence="3" id="KW-0378">Hydrolase</keyword>
<feature type="transmembrane region" description="Helical" evidence="1">
    <location>
        <begin position="252"/>
        <end position="271"/>
    </location>
</feature>
<proteinExistence type="predicted"/>
<dbReference type="GO" id="GO:0004175">
    <property type="term" value="F:endopeptidase activity"/>
    <property type="evidence" value="ECO:0007669"/>
    <property type="project" value="UniProtKB-ARBA"/>
</dbReference>
<gene>
    <name evidence="3" type="ORF">GNY06_06740</name>
</gene>
<keyword evidence="1" id="KW-0472">Membrane</keyword>
<name>A0A845PS37_9FLAO</name>
<feature type="transmembrane region" description="Helical" evidence="1">
    <location>
        <begin position="53"/>
        <end position="75"/>
    </location>
</feature>
<keyword evidence="3" id="KW-0645">Protease</keyword>
<evidence type="ECO:0000259" key="2">
    <source>
        <dbReference type="Pfam" id="PF02517"/>
    </source>
</evidence>
<evidence type="ECO:0000256" key="1">
    <source>
        <dbReference type="SAM" id="Phobius"/>
    </source>
</evidence>